<evidence type="ECO:0000313" key="4">
    <source>
        <dbReference type="Proteomes" id="UP001597173"/>
    </source>
</evidence>
<dbReference type="EMBL" id="JBHTNF010000005">
    <property type="protein sequence ID" value="MFD1328435.1"/>
    <property type="molecule type" value="Genomic_DNA"/>
</dbReference>
<keyword evidence="4" id="KW-1185">Reference proteome</keyword>
<organism evidence="3 4">
    <name type="scientific">Mycoplana ramosa</name>
    <name type="common">Mycoplana bullata</name>
    <dbReference type="NCBI Taxonomy" id="40837"/>
    <lineage>
        <taxon>Bacteria</taxon>
        <taxon>Pseudomonadati</taxon>
        <taxon>Pseudomonadota</taxon>
        <taxon>Alphaproteobacteria</taxon>
        <taxon>Hyphomicrobiales</taxon>
        <taxon>Rhizobiaceae</taxon>
        <taxon>Mycoplana</taxon>
    </lineage>
</organism>
<reference evidence="4" key="1">
    <citation type="journal article" date="2019" name="Int. J. Syst. Evol. Microbiol.">
        <title>The Global Catalogue of Microorganisms (GCM) 10K type strain sequencing project: providing services to taxonomists for standard genome sequencing and annotation.</title>
        <authorList>
            <consortium name="The Broad Institute Genomics Platform"/>
            <consortium name="The Broad Institute Genome Sequencing Center for Infectious Disease"/>
            <person name="Wu L."/>
            <person name="Ma J."/>
        </authorList>
    </citation>
    <scope>NUCLEOTIDE SEQUENCE [LARGE SCALE GENOMIC DNA]</scope>
    <source>
        <strain evidence="4">CCUG 55609</strain>
    </source>
</reference>
<evidence type="ECO:0000256" key="2">
    <source>
        <dbReference type="SAM" id="SignalP"/>
    </source>
</evidence>
<sequence length="436" mass="47011">MPARLRVASMGMALAAGLGLAASAHAQGQENLAPYKMIRSLQYVQDSVVLGDHSAMEMQRFLLSTIDERLRTADSSLFRDPRNVDAALIYAMSGGNPETLELLTRQDVAGHFDPRITDAVRNYLDGRGAANTKALAEIFPEYKGLQIGPYLALVSANSVLRKDPKLALSYFDWARLTAPGTIVEEAALRRSIYIAEQNGMVARGVAYSSRYARRFLHSPYASQFADLFVKLATDNFEDVGEENIQEILSFMDTPRQREVYLRMARLAAISGKDRLATMAADRAQALSGEGEQVPKTLADLYSGLASISSADVSQAVERLTAIPDADLSAKDRALKEAARVLAEEVLRPPVMTDMPSTAADTPTAEASDVDSVSPDVTAPGAQASRAAAEEPGATEKPSQNQTSEQDGASDPAFDSYVATGREKLDEIDKLLEGEGS</sequence>
<dbReference type="RefSeq" id="WP_374838737.1">
    <property type="nucleotide sequence ID" value="NZ_JBHEEW010000007.1"/>
</dbReference>
<accession>A0ABW3YX27</accession>
<name>A0ABW3YX27_MYCRA</name>
<comment type="caution">
    <text evidence="3">The sequence shown here is derived from an EMBL/GenBank/DDBJ whole genome shotgun (WGS) entry which is preliminary data.</text>
</comment>
<feature type="chain" id="PRO_5045575883" evidence="2">
    <location>
        <begin position="27"/>
        <end position="436"/>
    </location>
</feature>
<feature type="region of interest" description="Disordered" evidence="1">
    <location>
        <begin position="348"/>
        <end position="421"/>
    </location>
</feature>
<protein>
    <submittedName>
        <fullName evidence="3">Chemotaxis protein MotC</fullName>
    </submittedName>
</protein>
<evidence type="ECO:0000256" key="1">
    <source>
        <dbReference type="SAM" id="MobiDB-lite"/>
    </source>
</evidence>
<proteinExistence type="predicted"/>
<dbReference type="Proteomes" id="UP001597173">
    <property type="component" value="Unassembled WGS sequence"/>
</dbReference>
<gene>
    <name evidence="3" type="primary">motC</name>
    <name evidence="3" type="ORF">ACFQ33_11080</name>
</gene>
<evidence type="ECO:0000313" key="3">
    <source>
        <dbReference type="EMBL" id="MFD1328435.1"/>
    </source>
</evidence>
<keyword evidence="2" id="KW-0732">Signal</keyword>
<feature type="compositionally biased region" description="Polar residues" evidence="1">
    <location>
        <begin position="396"/>
        <end position="406"/>
    </location>
</feature>
<dbReference type="NCBIfam" id="NF009442">
    <property type="entry name" value="PRK12798.1-4"/>
    <property type="match status" value="1"/>
</dbReference>
<feature type="signal peptide" evidence="2">
    <location>
        <begin position="1"/>
        <end position="26"/>
    </location>
</feature>